<comment type="catalytic activity">
    <reaction evidence="6">
        <text>Na(+)(in) + 2 H(+)(out) = Na(+)(out) + 2 H(+)(in)</text>
        <dbReference type="Rhea" id="RHEA:29251"/>
        <dbReference type="ChEBI" id="CHEBI:15378"/>
        <dbReference type="ChEBI" id="CHEBI:29101"/>
    </reaction>
</comment>
<comment type="caution">
    <text evidence="8">The sequence shown here is derived from an EMBL/GenBank/DDBJ whole genome shotgun (WGS) entry which is preliminary data.</text>
</comment>
<evidence type="ECO:0000313" key="8">
    <source>
        <dbReference type="EMBL" id="NKE48486.1"/>
    </source>
</evidence>
<comment type="subcellular location">
    <subcellularLocation>
        <location evidence="1">Cell inner membrane</location>
        <topology evidence="1">Multi-pass membrane protein</topology>
    </subcellularLocation>
    <subcellularLocation>
        <location evidence="6">Cell membrane</location>
        <topology evidence="6">Multi-pass membrane protein</topology>
    </subcellularLocation>
</comment>
<reference evidence="8 9" key="1">
    <citation type="submission" date="2020-03" db="EMBL/GenBank/DDBJ databases">
        <title>Roseomonas selenitidurans sp. nov. isolated from soil.</title>
        <authorList>
            <person name="Liu H."/>
        </authorList>
    </citation>
    <scope>NUCLEOTIDE SEQUENCE [LARGE SCALE GENOMIC DNA]</scope>
    <source>
        <strain evidence="8 9">JCM 15073</strain>
    </source>
</reference>
<dbReference type="Gene3D" id="1.20.1530.10">
    <property type="entry name" value="Na+/H+ antiporter like domain"/>
    <property type="match status" value="1"/>
</dbReference>
<keyword evidence="6" id="KW-0739">Sodium transport</keyword>
<proteinExistence type="inferred from homology"/>
<dbReference type="Proteomes" id="UP000765160">
    <property type="component" value="Unassembled WGS sequence"/>
</dbReference>
<accession>A0ABX1F7V9</accession>
<sequence>MTREERPTGSSTRWRATRPRTPTATAARAGFDRSAVQLSIGAIQLRTCACLPCCAAVPNRACWSRALTGRSIVQQSLNLIRHSLTRLLAFLRSETGGGFLLIAASLLALLWANSPYASFYFAMLGTYATIGAGSFSLSLNLLHWVNDWLMAVFFLLVGLEIKRELAVGALSSPRLAALPAVAALGGMVAPALIYVLIAGGDPEALRGWAIPAATDIAFALAALSLLGSRVPVSLKVFLAALATIDDLGAIVIIALFYTADLSLPIRGLAGAALVALVILNRSGVVRLWPYLLVGALLWLFTLKSGVHATLAGVALALAIPLHDEDAKDERDTSPLTRLEHALHPAVAYAVIPVFGLANAGVSFAGLAPSALLDPVPLGVPVRMHGLRPSLRVERC</sequence>
<protein>
    <recommendedName>
        <fullName evidence="6">Na(+)/H(+) antiporter NhaA</fullName>
    </recommendedName>
    <alternativeName>
        <fullName evidence="6">Sodium/proton antiporter NhaA</fullName>
    </alternativeName>
</protein>
<feature type="transmembrane region" description="Helical" evidence="6">
    <location>
        <begin position="236"/>
        <end position="257"/>
    </location>
</feature>
<feature type="transmembrane region" description="Helical" evidence="6">
    <location>
        <begin position="175"/>
        <end position="196"/>
    </location>
</feature>
<keyword evidence="6" id="KW-0050">Antiport</keyword>
<feature type="transmembrane region" description="Helical" evidence="6">
    <location>
        <begin position="208"/>
        <end position="227"/>
    </location>
</feature>
<evidence type="ECO:0000313" key="9">
    <source>
        <dbReference type="Proteomes" id="UP000765160"/>
    </source>
</evidence>
<keyword evidence="9" id="KW-1185">Reference proteome</keyword>
<gene>
    <name evidence="6 8" type="primary">nhaA</name>
    <name evidence="8" type="ORF">HB662_27195</name>
</gene>
<keyword evidence="6" id="KW-0915">Sodium</keyword>
<evidence type="ECO:0000256" key="2">
    <source>
        <dbReference type="ARBA" id="ARBA00022475"/>
    </source>
</evidence>
<dbReference type="InterPro" id="IPR023171">
    <property type="entry name" value="Na/H_antiporter_dom_sf"/>
</dbReference>
<dbReference type="InterPro" id="IPR004670">
    <property type="entry name" value="NhaA"/>
</dbReference>
<keyword evidence="4 6" id="KW-1133">Transmembrane helix</keyword>
<dbReference type="Pfam" id="PF06965">
    <property type="entry name" value="Na_H_antiport_1"/>
    <property type="match status" value="1"/>
</dbReference>
<evidence type="ECO:0000256" key="5">
    <source>
        <dbReference type="ARBA" id="ARBA00023136"/>
    </source>
</evidence>
<feature type="transmembrane region" description="Helical" evidence="6">
    <location>
        <begin position="341"/>
        <end position="367"/>
    </location>
</feature>
<keyword evidence="6" id="KW-0406">Ion transport</keyword>
<evidence type="ECO:0000256" key="6">
    <source>
        <dbReference type="HAMAP-Rule" id="MF_01844"/>
    </source>
</evidence>
<keyword evidence="5 6" id="KW-0472">Membrane</keyword>
<dbReference type="PANTHER" id="PTHR30341:SF0">
    <property type="entry name" value="NA(+)_H(+) ANTIPORTER NHAA"/>
    <property type="match status" value="1"/>
</dbReference>
<dbReference type="HAMAP" id="MF_01844">
    <property type="entry name" value="NhaA"/>
    <property type="match status" value="1"/>
</dbReference>
<dbReference type="EMBL" id="JAAVTX010000010">
    <property type="protein sequence ID" value="NKE48486.1"/>
    <property type="molecule type" value="Genomic_DNA"/>
</dbReference>
<feature type="transmembrane region" description="Helical" evidence="6">
    <location>
        <begin position="119"/>
        <end position="139"/>
    </location>
</feature>
<feature type="region of interest" description="Disordered" evidence="7">
    <location>
        <begin position="1"/>
        <end position="25"/>
    </location>
</feature>
<feature type="transmembrane region" description="Helical" evidence="6">
    <location>
        <begin position="263"/>
        <end position="279"/>
    </location>
</feature>
<evidence type="ECO:0000256" key="1">
    <source>
        <dbReference type="ARBA" id="ARBA00004429"/>
    </source>
</evidence>
<evidence type="ECO:0000256" key="3">
    <source>
        <dbReference type="ARBA" id="ARBA00022692"/>
    </source>
</evidence>
<comment type="function">
    <text evidence="6">Na(+)/H(+) antiporter that extrudes sodium in exchange for external protons.</text>
</comment>
<keyword evidence="3 6" id="KW-0812">Transmembrane</keyword>
<comment type="similarity">
    <text evidence="6">Belongs to the NhaA Na(+)/H(+) (TC 2.A.33) antiporter family.</text>
</comment>
<feature type="transmembrane region" description="Helical" evidence="6">
    <location>
        <begin position="145"/>
        <end position="163"/>
    </location>
</feature>
<organism evidence="8 9">
    <name type="scientific">Falsiroseomonas frigidaquae</name>
    <dbReference type="NCBI Taxonomy" id="487318"/>
    <lineage>
        <taxon>Bacteria</taxon>
        <taxon>Pseudomonadati</taxon>
        <taxon>Pseudomonadota</taxon>
        <taxon>Alphaproteobacteria</taxon>
        <taxon>Acetobacterales</taxon>
        <taxon>Roseomonadaceae</taxon>
        <taxon>Falsiroseomonas</taxon>
    </lineage>
</organism>
<feature type="transmembrane region" description="Helical" evidence="6">
    <location>
        <begin position="95"/>
        <end position="112"/>
    </location>
</feature>
<keyword evidence="6" id="KW-0813">Transport</keyword>
<dbReference type="PANTHER" id="PTHR30341">
    <property type="entry name" value="SODIUM ION/PROTON ANTIPORTER NHAA-RELATED"/>
    <property type="match status" value="1"/>
</dbReference>
<feature type="transmembrane region" description="Helical" evidence="6">
    <location>
        <begin position="291"/>
        <end position="321"/>
    </location>
</feature>
<keyword evidence="2 6" id="KW-1003">Cell membrane</keyword>
<dbReference type="NCBIfam" id="TIGR00773">
    <property type="entry name" value="NhaA"/>
    <property type="match status" value="1"/>
</dbReference>
<evidence type="ECO:0000256" key="4">
    <source>
        <dbReference type="ARBA" id="ARBA00022989"/>
    </source>
</evidence>
<name>A0ABX1F7V9_9PROT</name>
<evidence type="ECO:0000256" key="7">
    <source>
        <dbReference type="SAM" id="MobiDB-lite"/>
    </source>
</evidence>